<proteinExistence type="predicted"/>
<accession>A0ABR1T9C3</accession>
<dbReference type="GeneID" id="92098152"/>
<keyword evidence="3" id="KW-1185">Reference proteome</keyword>
<reference evidence="2 3" key="1">
    <citation type="submission" date="2023-01" db="EMBL/GenBank/DDBJ databases">
        <title>Analysis of 21 Apiospora genomes using comparative genomics revels a genus with tremendous synthesis potential of carbohydrate active enzymes and secondary metabolites.</title>
        <authorList>
            <person name="Sorensen T."/>
        </authorList>
    </citation>
    <scope>NUCLEOTIDE SEQUENCE [LARGE SCALE GENOMIC DNA]</scope>
    <source>
        <strain evidence="2 3">CBS 135458</strain>
    </source>
</reference>
<evidence type="ECO:0000256" key="1">
    <source>
        <dbReference type="SAM" id="MobiDB-lite"/>
    </source>
</evidence>
<dbReference type="EMBL" id="JAQQWL010000013">
    <property type="protein sequence ID" value="KAK8043197.1"/>
    <property type="molecule type" value="Genomic_DNA"/>
</dbReference>
<comment type="caution">
    <text evidence="2">The sequence shown here is derived from an EMBL/GenBank/DDBJ whole genome shotgun (WGS) entry which is preliminary data.</text>
</comment>
<organism evidence="2 3">
    <name type="scientific">Apiospora phragmitis</name>
    <dbReference type="NCBI Taxonomy" id="2905665"/>
    <lineage>
        <taxon>Eukaryota</taxon>
        <taxon>Fungi</taxon>
        <taxon>Dikarya</taxon>
        <taxon>Ascomycota</taxon>
        <taxon>Pezizomycotina</taxon>
        <taxon>Sordariomycetes</taxon>
        <taxon>Xylariomycetidae</taxon>
        <taxon>Amphisphaeriales</taxon>
        <taxon>Apiosporaceae</taxon>
        <taxon>Apiospora</taxon>
    </lineage>
</organism>
<gene>
    <name evidence="2" type="ORF">PG994_013680</name>
</gene>
<name>A0ABR1T9C3_9PEZI</name>
<feature type="region of interest" description="Disordered" evidence="1">
    <location>
        <begin position="66"/>
        <end position="88"/>
    </location>
</feature>
<evidence type="ECO:0000313" key="3">
    <source>
        <dbReference type="Proteomes" id="UP001480595"/>
    </source>
</evidence>
<protein>
    <submittedName>
        <fullName evidence="2">Uncharacterized protein</fullName>
    </submittedName>
</protein>
<sequence length="88" mass="9662">MDASLLTPELMASLGPYQCAFVKPDDDNIMEFPQTESLVLTEKELAHYDTPDTARYGGRDITQVFNDSHSNAHPMSPFGVGDAMGRTP</sequence>
<dbReference type="RefSeq" id="XP_066710050.1">
    <property type="nucleotide sequence ID" value="XM_066865089.1"/>
</dbReference>
<evidence type="ECO:0000313" key="2">
    <source>
        <dbReference type="EMBL" id="KAK8043197.1"/>
    </source>
</evidence>
<dbReference type="Proteomes" id="UP001480595">
    <property type="component" value="Unassembled WGS sequence"/>
</dbReference>